<reference evidence="2 3" key="1">
    <citation type="submission" date="2018-08" db="EMBL/GenBank/DDBJ databases">
        <title>Genomic Encyclopedia of Type Strains, Phase III (KMG-III): the genomes of soil and plant-associated and newly described type strains.</title>
        <authorList>
            <person name="Whitman W."/>
        </authorList>
    </citation>
    <scope>NUCLEOTIDE SEQUENCE [LARGE SCALE GENOMIC DNA]</scope>
    <source>
        <strain evidence="2 3">325-5</strain>
    </source>
</reference>
<keyword evidence="1" id="KW-0472">Membrane</keyword>
<comment type="caution">
    <text evidence="2">The sequence shown here is derived from an EMBL/GenBank/DDBJ whole genome shotgun (WGS) entry which is preliminary data.</text>
</comment>
<dbReference type="Pfam" id="PF09945">
    <property type="entry name" value="DUF2177"/>
    <property type="match status" value="1"/>
</dbReference>
<dbReference type="InterPro" id="IPR018687">
    <property type="entry name" value="DUF2177_membr"/>
</dbReference>
<organism evidence="2 3">
    <name type="scientific">Lutibacter oceani</name>
    <dbReference type="NCBI Taxonomy" id="1853311"/>
    <lineage>
        <taxon>Bacteria</taxon>
        <taxon>Pseudomonadati</taxon>
        <taxon>Bacteroidota</taxon>
        <taxon>Flavobacteriia</taxon>
        <taxon>Flavobacteriales</taxon>
        <taxon>Flavobacteriaceae</taxon>
        <taxon>Lutibacter</taxon>
    </lineage>
</organism>
<protein>
    <submittedName>
        <fullName evidence="2">Putative membrane protein</fullName>
    </submittedName>
</protein>
<sequence>MNIESIIFSYLLTFLVFLIVDLLWLGVIAKGIYQKYLGGFLSDKVNWTAAFIFYFIFVLGISIFAIYPSVNKNSINNAILMGALFGFFTYATYDLTNLATLKSWPLSIVFIDIIWGSVLSAFVSFSGFYIVKLLT</sequence>
<accession>A0A3D9RQ05</accession>
<dbReference type="Proteomes" id="UP000256429">
    <property type="component" value="Unassembled WGS sequence"/>
</dbReference>
<keyword evidence="1" id="KW-0812">Transmembrane</keyword>
<dbReference type="EMBL" id="QTTQ01000013">
    <property type="protein sequence ID" value="REE78823.1"/>
    <property type="molecule type" value="Genomic_DNA"/>
</dbReference>
<feature type="transmembrane region" description="Helical" evidence="1">
    <location>
        <begin position="47"/>
        <end position="67"/>
    </location>
</feature>
<feature type="transmembrane region" description="Helical" evidence="1">
    <location>
        <begin position="113"/>
        <end position="131"/>
    </location>
</feature>
<dbReference type="RefSeq" id="WP_115882691.1">
    <property type="nucleotide sequence ID" value="NZ_QTTQ01000013.1"/>
</dbReference>
<gene>
    <name evidence="2" type="ORF">BX611_2958</name>
</gene>
<evidence type="ECO:0000313" key="2">
    <source>
        <dbReference type="EMBL" id="REE78823.1"/>
    </source>
</evidence>
<feature type="transmembrane region" description="Helical" evidence="1">
    <location>
        <begin position="7"/>
        <end position="27"/>
    </location>
</feature>
<evidence type="ECO:0000313" key="3">
    <source>
        <dbReference type="Proteomes" id="UP000256429"/>
    </source>
</evidence>
<dbReference type="AlphaFoldDB" id="A0A3D9RQ05"/>
<name>A0A3D9RQ05_9FLAO</name>
<proteinExistence type="predicted"/>
<feature type="transmembrane region" description="Helical" evidence="1">
    <location>
        <begin position="74"/>
        <end position="93"/>
    </location>
</feature>
<evidence type="ECO:0000256" key="1">
    <source>
        <dbReference type="SAM" id="Phobius"/>
    </source>
</evidence>
<dbReference type="OrthoDB" id="166547at2"/>
<keyword evidence="1" id="KW-1133">Transmembrane helix</keyword>
<keyword evidence="3" id="KW-1185">Reference proteome</keyword>